<dbReference type="Proteomes" id="UP000563820">
    <property type="component" value="Unassembled WGS sequence"/>
</dbReference>
<evidence type="ECO:0000313" key="2">
    <source>
        <dbReference type="EMBL" id="NWJ28366.1"/>
    </source>
</evidence>
<proteinExistence type="predicted"/>
<sequence>MNPRDPHVQICHYCNELKEWCGKVNAGNNYYCNSCIHKINELDIDYWRRCTNTEFYESLLKEMRKGKEPRPSSLKPPHEFSILESFREHMREMGIDVPERKKRRRKTRLRKTK</sequence>
<reference evidence="2 3" key="1">
    <citation type="journal article" date="2019" name="Environ. Microbiol.">
        <title>Genomics insights into ecotype formation of ammonia-oxidizing archaea in the deep ocean.</title>
        <authorList>
            <person name="Wang Y."/>
            <person name="Huang J.M."/>
            <person name="Cui G.J."/>
            <person name="Nunoura T."/>
            <person name="Takaki Y."/>
            <person name="Li W.L."/>
            <person name="Li J."/>
            <person name="Gao Z.M."/>
            <person name="Takai K."/>
            <person name="Zhang A.Q."/>
            <person name="Stepanauskas R."/>
        </authorList>
    </citation>
    <scope>NUCLEOTIDE SEQUENCE [LARGE SCALE GENOMIC DNA]</scope>
    <source>
        <strain evidence="2 3">T1L11</strain>
    </source>
</reference>
<dbReference type="EMBL" id="JACATE010000004">
    <property type="protein sequence ID" value="NWJ28366.1"/>
    <property type="molecule type" value="Genomic_DNA"/>
</dbReference>
<dbReference type="AlphaFoldDB" id="A0A7K4MGM5"/>
<evidence type="ECO:0000256" key="1">
    <source>
        <dbReference type="SAM" id="MobiDB-lite"/>
    </source>
</evidence>
<accession>A0A7K4MGM5</accession>
<evidence type="ECO:0000313" key="3">
    <source>
        <dbReference type="Proteomes" id="UP000563820"/>
    </source>
</evidence>
<name>A0A7K4MGM5_9ARCH</name>
<gene>
    <name evidence="2" type="ORF">HX848_03095</name>
</gene>
<feature type="compositionally biased region" description="Basic residues" evidence="1">
    <location>
        <begin position="100"/>
        <end position="113"/>
    </location>
</feature>
<protein>
    <submittedName>
        <fullName evidence="2">Uncharacterized protein</fullName>
    </submittedName>
</protein>
<feature type="region of interest" description="Disordered" evidence="1">
    <location>
        <begin position="93"/>
        <end position="113"/>
    </location>
</feature>
<comment type="caution">
    <text evidence="2">The sequence shown here is derived from an EMBL/GenBank/DDBJ whole genome shotgun (WGS) entry which is preliminary data.</text>
</comment>
<organism evidence="2 3">
    <name type="scientific">Marine Group I thaumarchaeote</name>
    <dbReference type="NCBI Taxonomy" id="2511932"/>
    <lineage>
        <taxon>Archaea</taxon>
        <taxon>Nitrososphaerota</taxon>
        <taxon>Marine Group I</taxon>
    </lineage>
</organism>